<dbReference type="OrthoDB" id="8026949at2759"/>
<dbReference type="InterPro" id="IPR001878">
    <property type="entry name" value="Znf_CCHC"/>
</dbReference>
<feature type="region of interest" description="Disordered" evidence="2">
    <location>
        <begin position="416"/>
        <end position="439"/>
    </location>
</feature>
<dbReference type="InterPro" id="IPR036875">
    <property type="entry name" value="Znf_CCHC_sf"/>
</dbReference>
<organism evidence="4 5">
    <name type="scientific">Klebsormidium nitens</name>
    <name type="common">Green alga</name>
    <name type="synonym">Ulothrix nitens</name>
    <dbReference type="NCBI Taxonomy" id="105231"/>
    <lineage>
        <taxon>Eukaryota</taxon>
        <taxon>Viridiplantae</taxon>
        <taxon>Streptophyta</taxon>
        <taxon>Klebsormidiophyceae</taxon>
        <taxon>Klebsormidiales</taxon>
        <taxon>Klebsormidiaceae</taxon>
        <taxon>Klebsormidium</taxon>
    </lineage>
</organism>
<sequence>MDREEAVAWGVFMQRWEAFAAEWVGLPGEKLWVNFLANNQEAAERLGFEVDPADHWPLSQSGCLTDCVICDAPESDEAFAGFEVADGREQVRAWGAGGSQELRCSWCWSDSARDRWESRQAARAPKRRTRRVRAQLRRSGSREEVQASQGGWWEEEEVDMASGTGLEGRQRFSGKKGEGLTLKQFELMVKGSLQDRFKKLQKDVGNPVDGAEFNGRYCIYLGEFLDNPAKLAHEREYEEHCTETDPMGALLKSLKRHFEDRKEGKAQEWVDFRREPGEELPSLLFRLKGLAIDLDKQDADQELVTKFITSLERRLAEQTSSQAMAATKSEPGGAYTLDEAYKAALRVQSINARLRIARELVPRVADTSRARWGQKPAAAHVAAVAAPVQLGAAGPAVGGGSGACHNCGEVGHYRNGCPHPRRNSSGRGQGAGGRGGGGRGPRSCFVCGETTHLAAQCAKRAAPVVAAAATNAGGGTFGGDISAAEFKAFQDWRAMSQAAVAAQVEGPTDEDDCEWDELEYGLGAVALPLFEQEGLPVVMAAAGTRAGAEKARATRAARSGGPGAQSGLAVKGGVQGNSVGGPVGTAKIAPPVDLAATEALKARRDKAAARERLVKLPDHGRHVAPQGLNRLPKGFAVAVSAQARGSRPEGTVTLGLGAFLALAGRAGMDLAAVAEMTRAGGVMEMQTPKSGVKGSGAGLSPIAMKALRAREAGEVLGGESLQTGQGGEKPQSWVQVAKGGASSS</sequence>
<feature type="region of interest" description="Disordered" evidence="2">
    <location>
        <begin position="715"/>
        <end position="744"/>
    </location>
</feature>
<dbReference type="EMBL" id="DF238431">
    <property type="protein sequence ID" value="GAQ93381.1"/>
    <property type="molecule type" value="Genomic_DNA"/>
</dbReference>
<dbReference type="GO" id="GO:0003676">
    <property type="term" value="F:nucleic acid binding"/>
    <property type="evidence" value="ECO:0007669"/>
    <property type="project" value="InterPro"/>
</dbReference>
<protein>
    <recommendedName>
        <fullName evidence="3">CCHC-type domain-containing protein</fullName>
    </recommendedName>
</protein>
<evidence type="ECO:0000259" key="3">
    <source>
        <dbReference type="PROSITE" id="PS50158"/>
    </source>
</evidence>
<dbReference type="SUPFAM" id="SSF57756">
    <property type="entry name" value="Retrovirus zinc finger-like domains"/>
    <property type="match status" value="1"/>
</dbReference>
<dbReference type="GO" id="GO:0008270">
    <property type="term" value="F:zinc ion binding"/>
    <property type="evidence" value="ECO:0007669"/>
    <property type="project" value="UniProtKB-KW"/>
</dbReference>
<dbReference type="Gene3D" id="4.10.60.10">
    <property type="entry name" value="Zinc finger, CCHC-type"/>
    <property type="match status" value="1"/>
</dbReference>
<feature type="domain" description="CCHC-type" evidence="3">
    <location>
        <begin position="404"/>
        <end position="418"/>
    </location>
</feature>
<feature type="compositionally biased region" description="Gly residues" evidence="2">
    <location>
        <begin position="427"/>
        <end position="439"/>
    </location>
</feature>
<evidence type="ECO:0000256" key="1">
    <source>
        <dbReference type="PROSITE-ProRule" id="PRU00047"/>
    </source>
</evidence>
<accession>A0A1Y1IVG0</accession>
<dbReference type="STRING" id="105231.A0A1Y1IVG0"/>
<keyword evidence="1" id="KW-0479">Metal-binding</keyword>
<dbReference type="AlphaFoldDB" id="A0A1Y1IVG0"/>
<evidence type="ECO:0000313" key="5">
    <source>
        <dbReference type="Proteomes" id="UP000054558"/>
    </source>
</evidence>
<dbReference type="PROSITE" id="PS50158">
    <property type="entry name" value="ZF_CCHC"/>
    <property type="match status" value="1"/>
</dbReference>
<reference evidence="4 5" key="1">
    <citation type="journal article" date="2014" name="Nat. Commun.">
        <title>Klebsormidium flaccidum genome reveals primary factors for plant terrestrial adaptation.</title>
        <authorList>
            <person name="Hori K."/>
            <person name="Maruyama F."/>
            <person name="Fujisawa T."/>
            <person name="Togashi T."/>
            <person name="Yamamoto N."/>
            <person name="Seo M."/>
            <person name="Sato S."/>
            <person name="Yamada T."/>
            <person name="Mori H."/>
            <person name="Tajima N."/>
            <person name="Moriyama T."/>
            <person name="Ikeuchi M."/>
            <person name="Watanabe M."/>
            <person name="Wada H."/>
            <person name="Kobayashi K."/>
            <person name="Saito M."/>
            <person name="Masuda T."/>
            <person name="Sasaki-Sekimoto Y."/>
            <person name="Mashiguchi K."/>
            <person name="Awai K."/>
            <person name="Shimojima M."/>
            <person name="Masuda S."/>
            <person name="Iwai M."/>
            <person name="Nobusawa T."/>
            <person name="Narise T."/>
            <person name="Kondo S."/>
            <person name="Saito H."/>
            <person name="Sato R."/>
            <person name="Murakawa M."/>
            <person name="Ihara Y."/>
            <person name="Oshima-Yamada Y."/>
            <person name="Ohtaka K."/>
            <person name="Satoh M."/>
            <person name="Sonobe K."/>
            <person name="Ishii M."/>
            <person name="Ohtani R."/>
            <person name="Kanamori-Sato M."/>
            <person name="Honoki R."/>
            <person name="Miyazaki D."/>
            <person name="Mochizuki H."/>
            <person name="Umetsu J."/>
            <person name="Higashi K."/>
            <person name="Shibata D."/>
            <person name="Kamiya Y."/>
            <person name="Sato N."/>
            <person name="Nakamura Y."/>
            <person name="Tabata S."/>
            <person name="Ida S."/>
            <person name="Kurokawa K."/>
            <person name="Ohta H."/>
        </authorList>
    </citation>
    <scope>NUCLEOTIDE SEQUENCE [LARGE SCALE GENOMIC DNA]</scope>
    <source>
        <strain evidence="4 5">NIES-2285</strain>
    </source>
</reference>
<gene>
    <name evidence="4" type="ORF">KFL_014820030</name>
</gene>
<evidence type="ECO:0000313" key="4">
    <source>
        <dbReference type="EMBL" id="GAQ93381.1"/>
    </source>
</evidence>
<keyword evidence="5" id="KW-1185">Reference proteome</keyword>
<keyword evidence="1" id="KW-0862">Zinc</keyword>
<keyword evidence="1" id="KW-0863">Zinc-finger</keyword>
<name>A0A1Y1IVG0_KLENI</name>
<proteinExistence type="predicted"/>
<dbReference type="SMART" id="SM00343">
    <property type="entry name" value="ZnF_C2HC"/>
    <property type="match status" value="2"/>
</dbReference>
<dbReference type="OMA" id="PLHTIDF"/>
<evidence type="ECO:0000256" key="2">
    <source>
        <dbReference type="SAM" id="MobiDB-lite"/>
    </source>
</evidence>
<dbReference type="Proteomes" id="UP000054558">
    <property type="component" value="Unassembled WGS sequence"/>
</dbReference>